<evidence type="ECO:0000313" key="2">
    <source>
        <dbReference type="EMBL" id="SFQ54652.1"/>
    </source>
</evidence>
<feature type="compositionally biased region" description="Polar residues" evidence="1">
    <location>
        <begin position="1"/>
        <end position="14"/>
    </location>
</feature>
<protein>
    <submittedName>
        <fullName evidence="2">Uncharacterized protein</fullName>
    </submittedName>
</protein>
<sequence length="63" mass="6356">MNIQSAALPQKSVNPGSPRMPAASAPAPQTPAVTFAAPPKVTAHALPAAHFGYEAALAAIRPK</sequence>
<dbReference type="AlphaFoldDB" id="A0A1I5ZDY6"/>
<dbReference type="EMBL" id="FOXV01000009">
    <property type="protein sequence ID" value="SFQ54652.1"/>
    <property type="molecule type" value="Genomic_DNA"/>
</dbReference>
<name>A0A1I5ZDY6_9RHOB</name>
<accession>A0A1I5ZDY6</accession>
<feature type="compositionally biased region" description="Low complexity" evidence="1">
    <location>
        <begin position="15"/>
        <end position="31"/>
    </location>
</feature>
<keyword evidence="3" id="KW-1185">Reference proteome</keyword>
<gene>
    <name evidence="2" type="ORF">SAMN05421853_10967</name>
</gene>
<dbReference type="Proteomes" id="UP000243106">
    <property type="component" value="Unassembled WGS sequence"/>
</dbReference>
<feature type="region of interest" description="Disordered" evidence="1">
    <location>
        <begin position="1"/>
        <end position="31"/>
    </location>
</feature>
<organism evidence="2 3">
    <name type="scientific">Roseivivax halotolerans</name>
    <dbReference type="NCBI Taxonomy" id="93684"/>
    <lineage>
        <taxon>Bacteria</taxon>
        <taxon>Pseudomonadati</taxon>
        <taxon>Pseudomonadota</taxon>
        <taxon>Alphaproteobacteria</taxon>
        <taxon>Rhodobacterales</taxon>
        <taxon>Roseobacteraceae</taxon>
        <taxon>Roseivivax</taxon>
    </lineage>
</organism>
<dbReference type="RefSeq" id="WP_093013129.1">
    <property type="nucleotide sequence ID" value="NZ_FOXV01000009.1"/>
</dbReference>
<evidence type="ECO:0000313" key="3">
    <source>
        <dbReference type="Proteomes" id="UP000243106"/>
    </source>
</evidence>
<evidence type="ECO:0000256" key="1">
    <source>
        <dbReference type="SAM" id="MobiDB-lite"/>
    </source>
</evidence>
<proteinExistence type="predicted"/>
<reference evidence="3" key="1">
    <citation type="submission" date="2016-10" db="EMBL/GenBank/DDBJ databases">
        <authorList>
            <person name="Varghese N."/>
            <person name="Submissions S."/>
        </authorList>
    </citation>
    <scope>NUCLEOTIDE SEQUENCE [LARGE SCALE GENOMIC DNA]</scope>
    <source>
        <strain evidence="3">JCM 10271</strain>
    </source>
</reference>